<accession>A0A813KAU8</accession>
<comment type="caution">
    <text evidence="1">The sequence shown here is derived from an EMBL/GenBank/DDBJ whole genome shotgun (WGS) entry which is preliminary data.</text>
</comment>
<gene>
    <name evidence="1" type="ORF">PGLA2088_LOCUS32151</name>
</gene>
<evidence type="ECO:0000313" key="1">
    <source>
        <dbReference type="EMBL" id="CAE8701768.1"/>
    </source>
</evidence>
<reference evidence="1" key="1">
    <citation type="submission" date="2021-02" db="EMBL/GenBank/DDBJ databases">
        <authorList>
            <person name="Dougan E. K."/>
            <person name="Rhodes N."/>
            <person name="Thang M."/>
            <person name="Chan C."/>
        </authorList>
    </citation>
    <scope>NUCLEOTIDE SEQUENCE</scope>
</reference>
<dbReference type="AlphaFoldDB" id="A0A813KAU8"/>
<proteinExistence type="predicted"/>
<dbReference type="EMBL" id="CAJNNW010029882">
    <property type="protein sequence ID" value="CAE8701768.1"/>
    <property type="molecule type" value="Genomic_DNA"/>
</dbReference>
<sequence>MPSARARRASRRESCRRMPLLLEGSLAPCRALTMLVAASVVSVMAASSEVSDGTAFPGQSARGRRKGSLQHLECQSAGFDDVSSWGNFQQLLTELPSSFLTKLSKLASGETYNFDAKLVLKPVSEPLLKAAIQLEAAGHCMPHAEFRALDAWTRSGRIDSQSVPDQNLGDLRWWTDPSWDEGQGHSKKQGAFCIFGCAAVEFVIALSALIASSSGSAATIDTFALQDAMARLQFAHALFGQDGTLDHSSSSSWLVSMQVVAGLMYFVRGDSLAEHRSMFSVTAALERSAVELARHWQPCDPLNDNCDPSTDGEVHMTLAEARAGGQPNRSPLAVMILGEHAPYANDVWQCLDSAAVSLSIPLRPIFAGAFYHCEGLRSGCASDATKDWLHSWMVSWDQEGSEITASGARMPGSICDEADGLMQSLLVHPDAQAAQPDFIVCGDSAIFCWLLRRRSKLAFAAGFHFTPALHTLGMGFFQYVPASWRLEMMQDFRSWWIEEMVEEREELAVFMELTGLQLQWQMGIALPFVPTLGSAALAGNLYRPPVQGEPRSVLVLKSGFWKRPIGRVFETLMRRLVKEAGPQVVFSGWSAGQPYFHSFSKMASHTAILYVPDDFSQIRFRDMYNIGVPLLAPDEEYHRQLLLHMFSSWGQLHAEHDAGRLQPPVGTFGVSATKRAERVHMVMAEADRWQHAPFYEPKLHPRSSLPFWLPLADVHRYPHVSKFSSLTGLLMLVEGTDWEDKSLQMQRHTQLVTKTSSRM</sequence>
<protein>
    <submittedName>
        <fullName evidence="1">Uncharacterized protein</fullName>
    </submittedName>
</protein>
<organism evidence="1 2">
    <name type="scientific">Polarella glacialis</name>
    <name type="common">Dinoflagellate</name>
    <dbReference type="NCBI Taxonomy" id="89957"/>
    <lineage>
        <taxon>Eukaryota</taxon>
        <taxon>Sar</taxon>
        <taxon>Alveolata</taxon>
        <taxon>Dinophyceae</taxon>
        <taxon>Suessiales</taxon>
        <taxon>Suessiaceae</taxon>
        <taxon>Polarella</taxon>
    </lineage>
</organism>
<evidence type="ECO:0000313" key="2">
    <source>
        <dbReference type="Proteomes" id="UP000626109"/>
    </source>
</evidence>
<name>A0A813KAU8_POLGL</name>
<dbReference type="Proteomes" id="UP000626109">
    <property type="component" value="Unassembled WGS sequence"/>
</dbReference>